<dbReference type="OrthoDB" id="4304at2"/>
<protein>
    <recommendedName>
        <fullName evidence="4">DUF1850 domain-containing protein</fullName>
    </recommendedName>
</protein>
<evidence type="ECO:0000313" key="3">
    <source>
        <dbReference type="Proteomes" id="UP000199208"/>
    </source>
</evidence>
<accession>A0A1G5RXK3</accession>
<keyword evidence="3" id="KW-1185">Reference proteome</keyword>
<feature type="transmembrane region" description="Helical" evidence="1">
    <location>
        <begin position="27"/>
        <end position="46"/>
    </location>
</feature>
<keyword evidence="1" id="KW-0472">Membrane</keyword>
<keyword evidence="1" id="KW-1133">Transmembrane helix</keyword>
<reference evidence="2 3" key="1">
    <citation type="submission" date="2016-10" db="EMBL/GenBank/DDBJ databases">
        <authorList>
            <person name="de Groot N.N."/>
        </authorList>
    </citation>
    <scope>NUCLEOTIDE SEQUENCE [LARGE SCALE GENOMIC DNA]</scope>
    <source>
        <strain evidence="2 3">DSM 2784</strain>
    </source>
</reference>
<dbReference type="EMBL" id="FMWL01000005">
    <property type="protein sequence ID" value="SCZ78842.1"/>
    <property type="molecule type" value="Genomic_DNA"/>
</dbReference>
<dbReference type="STRING" id="1120920.SAMN03080599_01469"/>
<evidence type="ECO:0000313" key="2">
    <source>
        <dbReference type="EMBL" id="SCZ78842.1"/>
    </source>
</evidence>
<name>A0A1G5RXK3_9FIRM</name>
<organism evidence="2 3">
    <name type="scientific">Acidaminobacter hydrogenoformans DSM 2784</name>
    <dbReference type="NCBI Taxonomy" id="1120920"/>
    <lineage>
        <taxon>Bacteria</taxon>
        <taxon>Bacillati</taxon>
        <taxon>Bacillota</taxon>
        <taxon>Clostridia</taxon>
        <taxon>Peptostreptococcales</taxon>
        <taxon>Acidaminobacteraceae</taxon>
        <taxon>Acidaminobacter</taxon>
    </lineage>
</organism>
<sequence>MSDKMRYWAQTAPIPHSLNQIGASKKALLILVSFLILISLLFFLVWPHHWLLARDDRSGAHLGMWRIEPEEPFTIIYIHSVQLSPVTETYHFNPSGDLILDETLFSSYGAGLPATTPYDFEITEDSFRIYNIQLKMEHLVYRTGAVRANHRLLIGDQDIPFTTFSEPRQAVELTYARKPLLYYVIKEVIK</sequence>
<dbReference type="AlphaFoldDB" id="A0A1G5RXK3"/>
<dbReference type="InterPro" id="IPR015001">
    <property type="entry name" value="DUF1850"/>
</dbReference>
<gene>
    <name evidence="2" type="ORF">SAMN03080599_01469</name>
</gene>
<keyword evidence="1" id="KW-0812">Transmembrane</keyword>
<dbReference type="Pfam" id="PF08905">
    <property type="entry name" value="DUF1850"/>
    <property type="match status" value="1"/>
</dbReference>
<evidence type="ECO:0008006" key="4">
    <source>
        <dbReference type="Google" id="ProtNLM"/>
    </source>
</evidence>
<evidence type="ECO:0000256" key="1">
    <source>
        <dbReference type="SAM" id="Phobius"/>
    </source>
</evidence>
<dbReference type="Proteomes" id="UP000199208">
    <property type="component" value="Unassembled WGS sequence"/>
</dbReference>
<proteinExistence type="predicted"/>